<dbReference type="RefSeq" id="WP_154571630.1">
    <property type="nucleotide sequence ID" value="NZ_VUNB01000001.1"/>
</dbReference>
<dbReference type="PANTHER" id="PTHR30217">
    <property type="entry name" value="PEPTIDASE U32 FAMILY"/>
    <property type="match status" value="1"/>
</dbReference>
<dbReference type="AlphaFoldDB" id="A0A6A8MA38"/>
<proteinExistence type="predicted"/>
<dbReference type="SUPFAM" id="SSF51395">
    <property type="entry name" value="FMN-linked oxidoreductases"/>
    <property type="match status" value="1"/>
</dbReference>
<organism evidence="2">
    <name type="scientific">Baileyella intestinalis</name>
    <dbReference type="NCBI Taxonomy" id="2606709"/>
    <lineage>
        <taxon>Bacteria</taxon>
        <taxon>Bacillati</taxon>
        <taxon>Bacillota</taxon>
        <taxon>Clostridia</taxon>
        <taxon>Peptostreptococcales</taxon>
        <taxon>Anaerovoracaceae</taxon>
        <taxon>Baileyella</taxon>
    </lineage>
</organism>
<dbReference type="Pfam" id="PF01136">
    <property type="entry name" value="Peptidase_U32"/>
    <property type="match status" value="1"/>
</dbReference>
<dbReference type="PROSITE" id="PS01276">
    <property type="entry name" value="PEPTIDASE_U32"/>
    <property type="match status" value="1"/>
</dbReference>
<comment type="caution">
    <text evidence="2">The sequence shown here is derived from an EMBL/GenBank/DDBJ whole genome shotgun (WGS) entry which is preliminary data.</text>
</comment>
<feature type="domain" description="Peptidase U32 collagenase" evidence="1">
    <location>
        <begin position="415"/>
        <end position="537"/>
    </location>
</feature>
<dbReference type="InterPro" id="IPR020988">
    <property type="entry name" value="Pept_U32_collagenase"/>
</dbReference>
<dbReference type="InterPro" id="IPR001539">
    <property type="entry name" value="Peptidase_U32"/>
</dbReference>
<reference evidence="2" key="1">
    <citation type="submission" date="2019-09" db="EMBL/GenBank/DDBJ databases">
        <title>In-depth cultivation of the pig gut microbiome towards novel bacterial diversity and tailored functional studies.</title>
        <authorList>
            <person name="Wylensek D."/>
            <person name="Hitch T.C.A."/>
            <person name="Clavel T."/>
        </authorList>
    </citation>
    <scope>NUCLEOTIDE SEQUENCE</scope>
    <source>
        <strain evidence="2">RF-744-FAT-WT-3</strain>
    </source>
</reference>
<evidence type="ECO:0000259" key="1">
    <source>
        <dbReference type="Pfam" id="PF12392"/>
    </source>
</evidence>
<evidence type="ECO:0000313" key="2">
    <source>
        <dbReference type="EMBL" id="MST68156.1"/>
    </source>
</evidence>
<sequence>MSAKKTELLAPAGGVPQLVAAVENGADAVYLGGDLFNARMNAGNFSMDQIRKAVLFAHKRNVDIHVTMNTLLKDDELEPALAYAEKLYEAGVDALIVQDLGLAGILRKNLPEMALHMSTQATCSDLRTVKAAMNMGYSRVVLARELSLEEIREICEVGPEIEVFAHGALCICYSGQCQLSRFYGDRSGNRGTCAQPCRLAYQTLTSQDGDEKKKFMDYPLSPKDLCLADHLGELVEAGVTSFKIEGRMKSPEYVGTVTRIYRKYLDKALDGQHLSRGISPEDRMELMQIFNRGNFTDAYLKGTSGEELMSGTIPKNQGIYIGRVKRTVPGKKLVEIEVKDSLDIQAQNGRSEGNNPVTWPLQVGDGIEIRTRDGKRAGGVISYCRLPESGKNTGSQERLVRIGDIKDPVREGDSVYRTSSSEQLKVIGRSFKDKDLDSGRYLRQCPVDMVLSEKNGVLELEMIHCRGIRASVSSGQENFEKGKEGDLAARSIKAFGKTGGTPYKLGNFTCLASDDLKVPMSLLNGLRRDCISALDKAFEDKMNERGSQLEIARNSRNFSIKSNINHEPDEAPGTAELYYWDWETFYSHAEKNTGMVMEKYGLPVRHIIPVNLWEENFSQLPGTEADWGNIIPYISNVPRGKENQFVEDNIESIIGHLRIRKSGIYIGTLGWLDCFKKAGITIYGDYGLNAFNEEEVFFLKEMGMDEVAPGLENANPSWGAYPLMTMEHHAEGEGLRRKTPIRSRKTPDLRIIRRSHSDQTLIIPDIKDIQLPPADELAVPGFDSFRIYMAPGVGLTV</sequence>
<dbReference type="EMBL" id="VUNB01000001">
    <property type="protein sequence ID" value="MST68156.1"/>
    <property type="molecule type" value="Genomic_DNA"/>
</dbReference>
<dbReference type="Pfam" id="PF12392">
    <property type="entry name" value="DUF3656"/>
    <property type="match status" value="1"/>
</dbReference>
<name>A0A6A8MA38_9FIRM</name>
<protein>
    <submittedName>
        <fullName evidence="2">U32 family peptidase</fullName>
    </submittedName>
</protein>
<accession>A0A6A8MA38</accession>
<dbReference type="InterPro" id="IPR051454">
    <property type="entry name" value="RNA/ubiquinone_mod_enzymes"/>
</dbReference>
<gene>
    <name evidence="2" type="ORF">FYJ66_00825</name>
</gene>
<dbReference type="PANTHER" id="PTHR30217:SF10">
    <property type="entry name" value="23S RRNA 5-HYDROXYCYTIDINE C2501 SYNTHASE"/>
    <property type="match status" value="1"/>
</dbReference>